<protein>
    <submittedName>
        <fullName evidence="2">CoA transferase</fullName>
    </submittedName>
</protein>
<dbReference type="PANTHER" id="PTHR48228:SF6">
    <property type="entry name" value="L-CARNITINE COA-TRANSFERASE"/>
    <property type="match status" value="1"/>
</dbReference>
<dbReference type="Proteomes" id="UP000640930">
    <property type="component" value="Unassembled WGS sequence"/>
</dbReference>
<keyword evidence="3" id="KW-1185">Reference proteome</keyword>
<dbReference type="Pfam" id="PF02515">
    <property type="entry name" value="CoA_transf_3"/>
    <property type="match status" value="1"/>
</dbReference>
<accession>A0ABR8X7P5</accession>
<reference evidence="2 3" key="1">
    <citation type="submission" date="2020-08" db="EMBL/GenBank/DDBJ databases">
        <title>A Genomic Blueprint of the Chicken Gut Microbiome.</title>
        <authorList>
            <person name="Gilroy R."/>
            <person name="Ravi A."/>
            <person name="Getino M."/>
            <person name="Pursley I."/>
            <person name="Horton D.L."/>
            <person name="Alikhan N.-F."/>
            <person name="Baker D."/>
            <person name="Gharbi K."/>
            <person name="Hall N."/>
            <person name="Watson M."/>
            <person name="Adriaenssens E.M."/>
            <person name="Foster-Nyarko E."/>
            <person name="Jarju S."/>
            <person name="Secka A."/>
            <person name="Antonio M."/>
            <person name="Oren A."/>
            <person name="Chaudhuri R."/>
            <person name="La Ragione R.M."/>
            <person name="Hildebrand F."/>
            <person name="Pallen M.J."/>
        </authorList>
    </citation>
    <scope>NUCLEOTIDE SEQUENCE [LARGE SCALE GENOMIC DNA]</scope>
    <source>
        <strain evidence="2 3">Re31</strain>
    </source>
</reference>
<dbReference type="SUPFAM" id="SSF89796">
    <property type="entry name" value="CoA-transferase family III (CaiB/BaiF)"/>
    <property type="match status" value="1"/>
</dbReference>
<dbReference type="Gene3D" id="3.40.50.10540">
    <property type="entry name" value="Crotonobetainyl-coa:carnitine coa-transferase, domain 1"/>
    <property type="match status" value="1"/>
</dbReference>
<dbReference type="EMBL" id="JACSQA010000001">
    <property type="protein sequence ID" value="MBD8025335.1"/>
    <property type="molecule type" value="Genomic_DNA"/>
</dbReference>
<comment type="caution">
    <text evidence="2">The sequence shown here is derived from an EMBL/GenBank/DDBJ whole genome shotgun (WGS) entry which is preliminary data.</text>
</comment>
<proteinExistence type="predicted"/>
<evidence type="ECO:0000313" key="2">
    <source>
        <dbReference type="EMBL" id="MBD8025335.1"/>
    </source>
</evidence>
<sequence>MGPLEGVKVLELGSLIAGPFAGRLFADFGAEVLKIEPPKKGDPIRKWRLLHNGNSLWWYVQSRNKKSITLDLKNAEAQAVVKELVKEVDIIIENFRPGTLEKWGLGYEDLNRSSFRAPICKITTSFGIKTSAIGGTN</sequence>
<dbReference type="InterPro" id="IPR050509">
    <property type="entry name" value="CoA-transferase_III"/>
</dbReference>
<dbReference type="InterPro" id="IPR023606">
    <property type="entry name" value="CoA-Trfase_III_dom_1_sf"/>
</dbReference>
<dbReference type="GO" id="GO:0016740">
    <property type="term" value="F:transferase activity"/>
    <property type="evidence" value="ECO:0007669"/>
    <property type="project" value="UniProtKB-KW"/>
</dbReference>
<name>A0ABR8X7P5_9BACL</name>
<gene>
    <name evidence="2" type="ORF">H9636_01570</name>
</gene>
<evidence type="ECO:0000256" key="1">
    <source>
        <dbReference type="ARBA" id="ARBA00022679"/>
    </source>
</evidence>
<keyword evidence="1 2" id="KW-0808">Transferase</keyword>
<evidence type="ECO:0000313" key="3">
    <source>
        <dbReference type="Proteomes" id="UP000640930"/>
    </source>
</evidence>
<organism evidence="2 3">
    <name type="scientific">Ureibacillus galli</name>
    <dbReference type="NCBI Taxonomy" id="2762222"/>
    <lineage>
        <taxon>Bacteria</taxon>
        <taxon>Bacillati</taxon>
        <taxon>Bacillota</taxon>
        <taxon>Bacilli</taxon>
        <taxon>Bacillales</taxon>
        <taxon>Caryophanaceae</taxon>
        <taxon>Ureibacillus</taxon>
    </lineage>
</organism>
<dbReference type="InterPro" id="IPR003673">
    <property type="entry name" value="CoA-Trfase_fam_III"/>
</dbReference>
<dbReference type="PANTHER" id="PTHR48228">
    <property type="entry name" value="SUCCINYL-COA--D-CITRAMALATE COA-TRANSFERASE"/>
    <property type="match status" value="1"/>
</dbReference>